<comment type="caution">
    <text evidence="1">The sequence shown here is derived from an EMBL/GenBank/DDBJ whole genome shotgun (WGS) entry which is preliminary data.</text>
</comment>
<evidence type="ECO:0000313" key="2">
    <source>
        <dbReference type="Proteomes" id="UP000585050"/>
    </source>
</evidence>
<dbReference type="Proteomes" id="UP000585050">
    <property type="component" value="Unassembled WGS sequence"/>
</dbReference>
<keyword evidence="2" id="KW-1185">Reference proteome</keyword>
<dbReference type="RefSeq" id="WP_168884166.1">
    <property type="nucleotide sequence ID" value="NZ_JABAIL010000006.1"/>
</dbReference>
<protein>
    <recommendedName>
        <fullName evidence="3">Outer membrane protein beta-barrel domain-containing protein</fullName>
    </recommendedName>
</protein>
<gene>
    <name evidence="1" type="ORF">HGP29_19820</name>
</gene>
<accession>A0A7X8XXW4</accession>
<reference evidence="1 2" key="1">
    <citation type="submission" date="2020-04" db="EMBL/GenBank/DDBJ databases">
        <title>Flammeovirga sp. SR4, a novel species isolated from seawater.</title>
        <authorList>
            <person name="Wang X."/>
        </authorList>
    </citation>
    <scope>NUCLEOTIDE SEQUENCE [LARGE SCALE GENOMIC DNA]</scope>
    <source>
        <strain evidence="1 2">SR4</strain>
    </source>
</reference>
<evidence type="ECO:0000313" key="1">
    <source>
        <dbReference type="EMBL" id="NLR93455.1"/>
    </source>
</evidence>
<sequence>MQFNFYIILFKLSYPLLILSINKTYLFLDNKVSLSGKRKYNDVELPKHTQGNNLMMSYLFNHTLGIKFILPNEDFFIRTGVTTSHGRIQNEIQTGVYNNDNSMYLGWMIGLGYQLKRLSFMANYSCQARTSNTPYQPQSLNTFNISVAYKLF</sequence>
<proteinExistence type="predicted"/>
<evidence type="ECO:0008006" key="3">
    <source>
        <dbReference type="Google" id="ProtNLM"/>
    </source>
</evidence>
<dbReference type="AlphaFoldDB" id="A0A7X8XXW4"/>
<organism evidence="1 2">
    <name type="scientific">Flammeovirga agarivorans</name>
    <dbReference type="NCBI Taxonomy" id="2726742"/>
    <lineage>
        <taxon>Bacteria</taxon>
        <taxon>Pseudomonadati</taxon>
        <taxon>Bacteroidota</taxon>
        <taxon>Cytophagia</taxon>
        <taxon>Cytophagales</taxon>
        <taxon>Flammeovirgaceae</taxon>
        <taxon>Flammeovirga</taxon>
    </lineage>
</organism>
<dbReference type="EMBL" id="JABAIL010000006">
    <property type="protein sequence ID" value="NLR93455.1"/>
    <property type="molecule type" value="Genomic_DNA"/>
</dbReference>
<name>A0A7X8XXW4_9BACT</name>